<name>A0ABY1USP4_9APIC</name>
<proteinExistence type="predicted"/>
<evidence type="ECO:0000313" key="4">
    <source>
        <dbReference type="Proteomes" id="UP000831156"/>
    </source>
</evidence>
<dbReference type="Proteomes" id="UP000831156">
    <property type="component" value="Chromosome 11"/>
</dbReference>
<organism evidence="3 4">
    <name type="scientific">Plasmodium gaboni</name>
    <dbReference type="NCBI Taxonomy" id="647221"/>
    <lineage>
        <taxon>Eukaryota</taxon>
        <taxon>Sar</taxon>
        <taxon>Alveolata</taxon>
        <taxon>Apicomplexa</taxon>
        <taxon>Aconoidasida</taxon>
        <taxon>Haemosporida</taxon>
        <taxon>Plasmodiidae</taxon>
        <taxon>Plasmodium</taxon>
        <taxon>Plasmodium (Laverania)</taxon>
    </lineage>
</organism>
<feature type="region of interest" description="Disordered" evidence="2">
    <location>
        <begin position="662"/>
        <end position="769"/>
    </location>
</feature>
<gene>
    <name evidence="3" type="ORF">PGABG01_1124700</name>
</gene>
<dbReference type="EMBL" id="LT969434">
    <property type="protein sequence ID" value="SOV15730.1"/>
    <property type="molecule type" value="Genomic_DNA"/>
</dbReference>
<accession>A0ABY1USP4</accession>
<evidence type="ECO:0000256" key="2">
    <source>
        <dbReference type="SAM" id="MobiDB-lite"/>
    </source>
</evidence>
<feature type="coiled-coil region" evidence="1">
    <location>
        <begin position="8"/>
        <end position="435"/>
    </location>
</feature>
<protein>
    <submittedName>
        <fullName evidence="3">Autophagy-related protein 23, putative</fullName>
    </submittedName>
</protein>
<sequence length="926" mass="110003">MTKSICELQNKNSISTELLQEIKKMENELKRKNDEYEKLNANYREIYGSYILAKTNLDDTTNNYEGEILKLENMLKEKEHEYMNLRINFQELLEEKCKLENDMDNYEKAIYEINENLISLKEAHKEELKEVHEENTNLYSTIDKFKEEVEYMKENYKQLEKMNQDKINTIENLEKEMMDMKEEKKMVGEKMDLVQSQQRMIQMEIKNLNKEKEQLKEKEETLKNEKEKFQQCKEDLKIEEKQIDTNKQVLNKEKEQIEKNKEELKLMEQNLNKEKESLQKNKEQLDKEKKIYENDKKNIMLKNEDLKKLVDQYKEEITNKEEHIKQIEEKILLLEDEKKNFQNKIDALDNKLQEFKNEITNEKKMNYQLKDDIDNKQNEVIKRDSIIEILYNKLKEKENDITTFQNENLSLRNCQKELNKILDNKKNEMINIEKDLYEKLAKLLIKKKIRQRDDLHFDGHPQSSILKILWFGYVDICKCILKNRDGYLYKGNKNHRFICAYDTDLFLDINVENTKKGLLSFKNETRGIFQLNDEESKKLVYVGPFSKFKGFNFCISSNKNNLEIVKGNKCSYIFEEMYVTKKGTKLVLIKEKESGKYFSGLNKNLYLEKKKRGVDKLDYNNVVNKLINYIANEKEENCNMIIKTSDQKLKIENEKSTCLVQKKKNSDNSYNNEEKINLRKSRSKTPIKKENSLHSKYDKTKTTKITNQIKKSDSKEKQNKEKPTSEKQIGKKLASEKNNDEKITNGKMNEDKLNNGKMNQDKLNNNRELSDENLHKYKIAKEMLLLSDSNSSSTCDDENIYHLKTKYNHTEQNEFIHNNVINKSIATNYIENINTSLFKYSKCSEDYNNTNIILTTNKEEAILFEIFNYEQIVEHDAIKLASECVFNFLLNYNKSNLQDLSNIGSEGNSNVFSGIDEDWCILPAYL</sequence>
<evidence type="ECO:0000313" key="3">
    <source>
        <dbReference type="EMBL" id="SOV15730.1"/>
    </source>
</evidence>
<keyword evidence="4" id="KW-1185">Reference proteome</keyword>
<evidence type="ECO:0000256" key="1">
    <source>
        <dbReference type="SAM" id="Coils"/>
    </source>
</evidence>
<feature type="compositionally biased region" description="Basic and acidic residues" evidence="2">
    <location>
        <begin position="687"/>
        <end position="701"/>
    </location>
</feature>
<feature type="compositionally biased region" description="Basic and acidic residues" evidence="2">
    <location>
        <begin position="710"/>
        <end position="754"/>
    </location>
</feature>
<reference evidence="3" key="1">
    <citation type="submission" date="2016-09" db="EMBL/GenBank/DDBJ databases">
        <authorList>
            <consortium name="Pathogen Informatics"/>
            <person name="Sun Q."/>
            <person name="Inoue M."/>
        </authorList>
    </citation>
    <scope>NUCLEOTIDE SEQUENCE</scope>
</reference>
<keyword evidence="1" id="KW-0175">Coiled coil</keyword>